<keyword evidence="1" id="KW-0175">Coiled coil</keyword>
<reference evidence="3" key="1">
    <citation type="submission" date="2016-10" db="EMBL/GenBank/DDBJ databases">
        <authorList>
            <person name="Benchimol M."/>
            <person name="Almeida L.G."/>
            <person name="Vasconcelos A.T."/>
            <person name="Perreira-Neves A."/>
            <person name="Rosa I.A."/>
            <person name="Tasca T."/>
            <person name="Bogo M.R."/>
            <person name="de Souza W."/>
        </authorList>
    </citation>
    <scope>NUCLEOTIDE SEQUENCE [LARGE SCALE GENOMIC DNA]</scope>
    <source>
        <strain evidence="3">K</strain>
    </source>
</reference>
<dbReference type="CDD" id="cd13999">
    <property type="entry name" value="STKc_MAP3K-like"/>
    <property type="match status" value="1"/>
</dbReference>
<dbReference type="Gene3D" id="1.25.10.10">
    <property type="entry name" value="Leucine-rich Repeat Variant"/>
    <property type="match status" value="1"/>
</dbReference>
<protein>
    <submittedName>
        <fullName evidence="3">TKL family protein kinase</fullName>
    </submittedName>
</protein>
<dbReference type="InterPro" id="IPR011989">
    <property type="entry name" value="ARM-like"/>
</dbReference>
<comment type="caution">
    <text evidence="3">The sequence shown here is derived from an EMBL/GenBank/DDBJ whole genome shotgun (WGS) entry which is preliminary data.</text>
</comment>
<dbReference type="VEuPathDB" id="TrichDB:TRFO_27842"/>
<dbReference type="InterPro" id="IPR051681">
    <property type="entry name" value="Ser/Thr_Kinases-Pseudokinases"/>
</dbReference>
<feature type="domain" description="Protein kinase" evidence="2">
    <location>
        <begin position="226"/>
        <end position="484"/>
    </location>
</feature>
<dbReference type="GO" id="GO:0005524">
    <property type="term" value="F:ATP binding"/>
    <property type="evidence" value="ECO:0007669"/>
    <property type="project" value="InterPro"/>
</dbReference>
<dbReference type="PROSITE" id="PS00108">
    <property type="entry name" value="PROTEIN_KINASE_ST"/>
    <property type="match status" value="1"/>
</dbReference>
<dbReference type="SUPFAM" id="SSF56112">
    <property type="entry name" value="Protein kinase-like (PK-like)"/>
    <property type="match status" value="1"/>
</dbReference>
<dbReference type="Pfam" id="PF07714">
    <property type="entry name" value="PK_Tyr_Ser-Thr"/>
    <property type="match status" value="1"/>
</dbReference>
<dbReference type="PANTHER" id="PTHR44329:SF214">
    <property type="entry name" value="PROTEIN KINASE DOMAIN-CONTAINING PROTEIN"/>
    <property type="match status" value="1"/>
</dbReference>
<evidence type="ECO:0000259" key="2">
    <source>
        <dbReference type="PROSITE" id="PS50011"/>
    </source>
</evidence>
<keyword evidence="4" id="KW-1185">Reference proteome</keyword>
<gene>
    <name evidence="3" type="ORF">TRFO_27842</name>
</gene>
<dbReference type="GO" id="GO:0004674">
    <property type="term" value="F:protein serine/threonine kinase activity"/>
    <property type="evidence" value="ECO:0007669"/>
    <property type="project" value="TreeGrafter"/>
</dbReference>
<dbReference type="InterPro" id="IPR001245">
    <property type="entry name" value="Ser-Thr/Tyr_kinase_cat_dom"/>
</dbReference>
<dbReference type="Gene3D" id="1.10.510.10">
    <property type="entry name" value="Transferase(Phosphotransferase) domain 1"/>
    <property type="match status" value="1"/>
</dbReference>
<feature type="coiled-coil region" evidence="1">
    <location>
        <begin position="146"/>
        <end position="203"/>
    </location>
</feature>
<keyword evidence="3" id="KW-0808">Transferase</keyword>
<evidence type="ECO:0000256" key="1">
    <source>
        <dbReference type="SAM" id="Coils"/>
    </source>
</evidence>
<dbReference type="InterPro" id="IPR008271">
    <property type="entry name" value="Ser/Thr_kinase_AS"/>
</dbReference>
<dbReference type="RefSeq" id="XP_068357767.1">
    <property type="nucleotide sequence ID" value="XM_068505803.1"/>
</dbReference>
<name>A0A1J4JZN2_9EUKA</name>
<dbReference type="EMBL" id="MLAK01000786">
    <property type="protein sequence ID" value="OHT04631.1"/>
    <property type="molecule type" value="Genomic_DNA"/>
</dbReference>
<dbReference type="InterPro" id="IPR016024">
    <property type="entry name" value="ARM-type_fold"/>
</dbReference>
<accession>A0A1J4JZN2</accession>
<dbReference type="SUPFAM" id="SSF48371">
    <property type="entry name" value="ARM repeat"/>
    <property type="match status" value="2"/>
</dbReference>
<evidence type="ECO:0000313" key="3">
    <source>
        <dbReference type="EMBL" id="OHT04631.1"/>
    </source>
</evidence>
<dbReference type="GeneID" id="94840507"/>
<dbReference type="Proteomes" id="UP000179807">
    <property type="component" value="Unassembled WGS sequence"/>
</dbReference>
<dbReference type="PANTHER" id="PTHR44329">
    <property type="entry name" value="SERINE/THREONINE-PROTEIN KINASE TNNI3K-RELATED"/>
    <property type="match status" value="1"/>
</dbReference>
<dbReference type="AlphaFoldDB" id="A0A1J4JZN2"/>
<dbReference type="SMART" id="SM00220">
    <property type="entry name" value="S_TKc"/>
    <property type="match status" value="1"/>
</dbReference>
<keyword evidence="3" id="KW-0418">Kinase</keyword>
<evidence type="ECO:0000313" key="4">
    <source>
        <dbReference type="Proteomes" id="UP000179807"/>
    </source>
</evidence>
<proteinExistence type="predicted"/>
<sequence length="1148" mass="131676">MALNEKLSFYEPVQTLREEIFHVYSNYNDEIYHRASLAYVFMQLKNFRNELNQINFRNRILKKNDKDTFEELHELMKIFEINVKSYNSNKFESVIHEKFDQGLGLIETFRNRFNLYFIELHLFDYTFHNYRYPIEENRRQEITDCLDDIKSTKEYIQNELNNDENRHFFKDLRDRLLEINELEIKLIDENKKLNEEIEDADKEITIESFIKSIKSDVKSLINYDDIAIQKKIGEGGEGIVYLSYQKSTQHVLSVKKLKNQLITKQYSEHFKRELGIVSNLDHFAILPFVGICTNPLCIITEFMSGDSLYNRLKSLDSPPLSPTKLTIIALGVAHAIKYLHAKKLLHRDIKSLNVLLNSDDFPKLCDFGLSRYTDEPNDNKPGGVGTVNWMAPEIIKGKVYTEKSDVYSYGILLWEMLTGNTPYSDMNTMKVRDEVAYNNMRPKIPPTCSPKLERLIKKCWENDPMKRPDFAQIIEYFENGEVGFAGSEPDQVKAYISQYEKITHDERYIDNSAFSAASMREICQELNRGERSAISKLNYVLQEAELASFVRNSDVMKHLVFCIEKCESSQLAILLTDTITLILKNDKFLEEFENEGGSSSFLGLFAKYGTTSMPKAIDILRFLVESQKFCLKADIINRISPFLLFTDLNYRLNSLKFINYIIDNKCFESPNSFNSIVRNMLANLFPEAMPEIIIESLELITKLVSFAELNSSILATEGIIKVTSLFNHNLHEISEKSLEIVEALLSNIIPQKKVVKSVLSVFPSLAGSQNPKTVKVSLNILAYLMKSSTTLIKMSKRTDVIQSFKNFFESEDQNNLINSLKLIFAFLYKSESLHHNCNYTLIMNLLFPLLEKRNDDVSNLVAACLTLIFQKQPFSTTISNTNKDNPNTTNIESNASIDEELIQNQCNILDSFLKATLSKSDVSVHILNLCGVISTSFDGAMLFDVIEIVPLILNCALKTPNLNTNNNDLNKLLQVRKLVSMVLASLSSINPICSHLIEAFPLILEMMENKENSPYPAIFTANMAIITPGAVLCAENIEIIINNFRYDFPRSLKTIERTVQDQEARNTLERNEKLCSLISALTGQVKERQEKEGKEILNILNEISSIESGKRALFEAGILPILRKRLSEIALFDDSRPTLIRIIGRMQK</sequence>
<dbReference type="InterPro" id="IPR000719">
    <property type="entry name" value="Prot_kinase_dom"/>
</dbReference>
<dbReference type="PROSITE" id="PS50011">
    <property type="entry name" value="PROTEIN_KINASE_DOM"/>
    <property type="match status" value="1"/>
</dbReference>
<dbReference type="PRINTS" id="PR00109">
    <property type="entry name" value="TYRKINASE"/>
</dbReference>
<dbReference type="InterPro" id="IPR011009">
    <property type="entry name" value="Kinase-like_dom_sf"/>
</dbReference>
<organism evidence="3 4">
    <name type="scientific">Tritrichomonas foetus</name>
    <dbReference type="NCBI Taxonomy" id="1144522"/>
    <lineage>
        <taxon>Eukaryota</taxon>
        <taxon>Metamonada</taxon>
        <taxon>Parabasalia</taxon>
        <taxon>Tritrichomonadida</taxon>
        <taxon>Tritrichomonadidae</taxon>
        <taxon>Tritrichomonas</taxon>
    </lineage>
</organism>